<dbReference type="PANTHER" id="PTHR16043:SF1">
    <property type="entry name" value="DALR ANTICODON-BINDING DOMAIN-CONTAINING PROTEIN 3"/>
    <property type="match status" value="1"/>
</dbReference>
<protein>
    <submittedName>
        <fullName evidence="2">DALD3 protein</fullName>
    </submittedName>
</protein>
<dbReference type="SMART" id="SM00836">
    <property type="entry name" value="DALR_1"/>
    <property type="match status" value="1"/>
</dbReference>
<evidence type="ECO:0000313" key="3">
    <source>
        <dbReference type="Proteomes" id="UP000566440"/>
    </source>
</evidence>
<feature type="domain" description="DALR anticodon binding" evidence="1">
    <location>
        <begin position="404"/>
        <end position="544"/>
    </location>
</feature>
<dbReference type="InterPro" id="IPR014729">
    <property type="entry name" value="Rossmann-like_a/b/a_fold"/>
</dbReference>
<organism evidence="2 3">
    <name type="scientific">Galbula dea</name>
    <dbReference type="NCBI Taxonomy" id="1109041"/>
    <lineage>
        <taxon>Eukaryota</taxon>
        <taxon>Metazoa</taxon>
        <taxon>Chordata</taxon>
        <taxon>Craniata</taxon>
        <taxon>Vertebrata</taxon>
        <taxon>Euteleostomi</taxon>
        <taxon>Archelosauria</taxon>
        <taxon>Archosauria</taxon>
        <taxon>Dinosauria</taxon>
        <taxon>Saurischia</taxon>
        <taxon>Theropoda</taxon>
        <taxon>Coelurosauria</taxon>
        <taxon>Aves</taxon>
        <taxon>Neognathae</taxon>
        <taxon>Neoaves</taxon>
        <taxon>Telluraves</taxon>
        <taxon>Coraciimorphae</taxon>
        <taxon>Piciformes</taxon>
        <taxon>Galbulidae</taxon>
        <taxon>Galbula</taxon>
    </lineage>
</organism>
<dbReference type="Proteomes" id="UP000566440">
    <property type="component" value="Unassembled WGS sequence"/>
</dbReference>
<feature type="non-terminal residue" evidence="2">
    <location>
        <position position="1"/>
    </location>
</feature>
<dbReference type="InterPro" id="IPR008909">
    <property type="entry name" value="DALR_anticod-bd"/>
</dbReference>
<dbReference type="GO" id="GO:0005524">
    <property type="term" value="F:ATP binding"/>
    <property type="evidence" value="ECO:0007669"/>
    <property type="project" value="InterPro"/>
</dbReference>
<dbReference type="GO" id="GO:0106217">
    <property type="term" value="P:tRNA C3-cytosine methylation"/>
    <property type="evidence" value="ECO:0007669"/>
    <property type="project" value="TreeGrafter"/>
</dbReference>
<dbReference type="PANTHER" id="PTHR16043">
    <property type="entry name" value="DALRD3 PROTEIN"/>
    <property type="match status" value="1"/>
</dbReference>
<accession>A0A7K9SV32</accession>
<dbReference type="GO" id="GO:0000049">
    <property type="term" value="F:tRNA binding"/>
    <property type="evidence" value="ECO:0007669"/>
    <property type="project" value="TreeGrafter"/>
</dbReference>
<dbReference type="InterPro" id="IPR009080">
    <property type="entry name" value="tRNAsynth_Ia_anticodon-bd"/>
</dbReference>
<dbReference type="SUPFAM" id="SSF47323">
    <property type="entry name" value="Anticodon-binding domain of a subclass of class I aminoacyl-tRNA synthetases"/>
    <property type="match status" value="1"/>
</dbReference>
<dbReference type="AlphaFoldDB" id="A0A7K9SV32"/>
<keyword evidence="3" id="KW-1185">Reference proteome</keyword>
<evidence type="ECO:0000313" key="2">
    <source>
        <dbReference type="EMBL" id="NXI39710.1"/>
    </source>
</evidence>
<comment type="caution">
    <text evidence="2">The sequence shown here is derived from an EMBL/GenBank/DDBJ whole genome shotgun (WGS) entry which is preliminary data.</text>
</comment>
<dbReference type="OrthoDB" id="9990834at2759"/>
<dbReference type="Gene3D" id="1.10.730.10">
    <property type="entry name" value="Isoleucyl-tRNA Synthetase, Domain 1"/>
    <property type="match status" value="1"/>
</dbReference>
<proteinExistence type="predicted"/>
<dbReference type="InterPro" id="IPR037380">
    <property type="entry name" value="DALRD3"/>
</dbReference>
<evidence type="ECO:0000259" key="1">
    <source>
        <dbReference type="SMART" id="SM00836"/>
    </source>
</evidence>
<name>A0A7K9SV32_9PICI</name>
<dbReference type="Gene3D" id="3.40.50.620">
    <property type="entry name" value="HUPs"/>
    <property type="match status" value="1"/>
</dbReference>
<dbReference type="EMBL" id="VWZX01004568">
    <property type="protein sequence ID" value="NXI39710.1"/>
    <property type="molecule type" value="Genomic_DNA"/>
</dbReference>
<dbReference type="GO" id="GO:0004814">
    <property type="term" value="F:arginine-tRNA ligase activity"/>
    <property type="evidence" value="ECO:0007669"/>
    <property type="project" value="InterPro"/>
</dbReference>
<sequence>EGRPGVAATLRALNEVLGRPTSLWVKESAARNLRHRDFLAPRAALSAAFPGGQVPAEVVAGVTSLGGPGVLAVQACQETPAGLAVQVRRPEAFQRLLGALPGPLPPAGTQGTWAVLHCPALRGPTALRPRHLRPLLLADHLAQLLRTQGVSVCLVPSLDEASREVLRQLHLDWPSSSGGSVLPDTVSALKRVLAQSPYATACEKGPGRATLPEDIICKVRLKNFVEQQGLVGYDPNLDVLLVTEGKLQALAELQQAVLQCMVSNLVALPASHFPDGSCCSIVHVVSCEEEFQQQQLDLLWRILDPGAHTALQKHLVCGPVKVTNPSSAIGADQYFQLRKQQMYEASVMKYGELVQDEAWTEVIDTLTVAAIRFEMLSTSHRSQITLDLEDSSISTKGTKSGAFVMYNCARLATLFDTYQQAVERGTYPPLPPASELKYSCLREEGEWLLLFNYLLPFPEVLQQAAELPAPTQGIRITANTETVCKFLIQLSMDFSSYYNRVHVLGEPFPHLFDQMFARLRLLGAVRDVFHNALSTLHLPPLSQI</sequence>
<dbReference type="Pfam" id="PF05746">
    <property type="entry name" value="DALR_1"/>
    <property type="match status" value="1"/>
</dbReference>
<feature type="non-terminal residue" evidence="2">
    <location>
        <position position="544"/>
    </location>
</feature>
<dbReference type="GO" id="GO:0006420">
    <property type="term" value="P:arginyl-tRNA aminoacylation"/>
    <property type="evidence" value="ECO:0007669"/>
    <property type="project" value="InterPro"/>
</dbReference>
<gene>
    <name evidence="2" type="primary">Dalrd3</name>
    <name evidence="2" type="ORF">GALDEA_R08036</name>
</gene>
<reference evidence="2 3" key="1">
    <citation type="submission" date="2019-09" db="EMBL/GenBank/DDBJ databases">
        <title>Bird 10,000 Genomes (B10K) Project - Family phase.</title>
        <authorList>
            <person name="Zhang G."/>
        </authorList>
    </citation>
    <scope>NUCLEOTIDE SEQUENCE [LARGE SCALE GENOMIC DNA]</scope>
    <source>
        <strain evidence="2">B10K-DU-001-62</strain>
        <tissue evidence="2">Muscle</tissue>
    </source>
</reference>